<dbReference type="RefSeq" id="WP_250138737.1">
    <property type="nucleotide sequence ID" value="NZ_JALIQP010000001.1"/>
</dbReference>
<dbReference type="PROSITE" id="PS00197">
    <property type="entry name" value="2FE2S_FER_1"/>
    <property type="match status" value="1"/>
</dbReference>
<proteinExistence type="inferred from homology"/>
<dbReference type="Proteomes" id="UP001595898">
    <property type="component" value="Unassembled WGS sequence"/>
</dbReference>
<evidence type="ECO:0000256" key="1">
    <source>
        <dbReference type="ARBA" id="ARBA00007874"/>
    </source>
</evidence>
<evidence type="ECO:0000256" key="5">
    <source>
        <dbReference type="ARBA" id="ARBA00022982"/>
    </source>
</evidence>
<keyword evidence="4" id="KW-0479">Metal-binding</keyword>
<accession>A0ABD5PJ19</accession>
<organism evidence="10 11">
    <name type="scientific">Halosolutus amylolyticus</name>
    <dbReference type="NCBI Taxonomy" id="2932267"/>
    <lineage>
        <taxon>Archaea</taxon>
        <taxon>Methanobacteriati</taxon>
        <taxon>Methanobacteriota</taxon>
        <taxon>Stenosarchaea group</taxon>
        <taxon>Halobacteria</taxon>
        <taxon>Halobacteriales</taxon>
        <taxon>Natrialbaceae</taxon>
        <taxon>Halosolutus</taxon>
    </lineage>
</organism>
<evidence type="ECO:0000256" key="3">
    <source>
        <dbReference type="ARBA" id="ARBA00022714"/>
    </source>
</evidence>
<evidence type="ECO:0000259" key="9">
    <source>
        <dbReference type="PROSITE" id="PS51085"/>
    </source>
</evidence>
<dbReference type="EMBL" id="JBHSFA010000002">
    <property type="protein sequence ID" value="MFC4540570.1"/>
    <property type="molecule type" value="Genomic_DNA"/>
</dbReference>
<keyword evidence="3" id="KW-0001">2Fe-2S</keyword>
<dbReference type="PROSITE" id="PS51085">
    <property type="entry name" value="2FE2S_FER_2"/>
    <property type="match status" value="1"/>
</dbReference>
<keyword evidence="5" id="KW-0249">Electron transport</keyword>
<keyword evidence="11" id="KW-1185">Reference proteome</keyword>
<dbReference type="Pfam" id="PF00111">
    <property type="entry name" value="Fer2"/>
    <property type="match status" value="1"/>
</dbReference>
<dbReference type="InterPro" id="IPR006058">
    <property type="entry name" value="2Fe2S_fd_BS"/>
</dbReference>
<comment type="similarity">
    <text evidence="1">Belongs to the 2Fe2S plant-type ferredoxin family.</text>
</comment>
<feature type="domain" description="2Fe-2S ferredoxin-type" evidence="9">
    <location>
        <begin position="4"/>
        <end position="117"/>
    </location>
</feature>
<keyword evidence="7" id="KW-0411">Iron-sulfur</keyword>
<dbReference type="PANTHER" id="PTHR43112:SF3">
    <property type="entry name" value="FERREDOXIN-2, CHLOROPLASTIC"/>
    <property type="match status" value="1"/>
</dbReference>
<comment type="cofactor">
    <cofactor evidence="8">
        <name>[2Fe-2S] cluster</name>
        <dbReference type="ChEBI" id="CHEBI:190135"/>
    </cofactor>
</comment>
<dbReference type="SUPFAM" id="SSF54292">
    <property type="entry name" value="2Fe-2S ferredoxin-like"/>
    <property type="match status" value="1"/>
</dbReference>
<dbReference type="AlphaFoldDB" id="A0ABD5PJ19"/>
<dbReference type="InterPro" id="IPR036010">
    <property type="entry name" value="2Fe-2S_ferredoxin-like_sf"/>
</dbReference>
<dbReference type="InterPro" id="IPR001041">
    <property type="entry name" value="2Fe-2S_ferredoxin-type"/>
</dbReference>
<protein>
    <submittedName>
        <fullName evidence="10">2Fe-2S iron-sulfur cluster-binding protein</fullName>
    </submittedName>
</protein>
<dbReference type="GO" id="GO:0046872">
    <property type="term" value="F:metal ion binding"/>
    <property type="evidence" value="ECO:0007669"/>
    <property type="project" value="UniProtKB-KW"/>
</dbReference>
<dbReference type="PANTHER" id="PTHR43112">
    <property type="entry name" value="FERREDOXIN"/>
    <property type="match status" value="1"/>
</dbReference>
<dbReference type="Gene3D" id="3.10.20.30">
    <property type="match status" value="1"/>
</dbReference>
<keyword evidence="6" id="KW-0408">Iron</keyword>
<evidence type="ECO:0000256" key="8">
    <source>
        <dbReference type="ARBA" id="ARBA00034078"/>
    </source>
</evidence>
<evidence type="ECO:0000256" key="4">
    <source>
        <dbReference type="ARBA" id="ARBA00022723"/>
    </source>
</evidence>
<reference evidence="10 11" key="1">
    <citation type="journal article" date="2019" name="Int. J. Syst. Evol. Microbiol.">
        <title>The Global Catalogue of Microorganisms (GCM) 10K type strain sequencing project: providing services to taxonomists for standard genome sequencing and annotation.</title>
        <authorList>
            <consortium name="The Broad Institute Genomics Platform"/>
            <consortium name="The Broad Institute Genome Sequencing Center for Infectious Disease"/>
            <person name="Wu L."/>
            <person name="Ma J."/>
        </authorList>
    </citation>
    <scope>NUCLEOTIDE SEQUENCE [LARGE SCALE GENOMIC DNA]</scope>
    <source>
        <strain evidence="10 11">WLHS5</strain>
    </source>
</reference>
<name>A0ABD5PJ19_9EURY</name>
<dbReference type="InterPro" id="IPR012675">
    <property type="entry name" value="Beta-grasp_dom_sf"/>
</dbReference>
<comment type="caution">
    <text evidence="10">The sequence shown here is derived from an EMBL/GenBank/DDBJ whole genome shotgun (WGS) entry which is preliminary data.</text>
</comment>
<dbReference type="CDD" id="cd00207">
    <property type="entry name" value="fer2"/>
    <property type="match status" value="1"/>
</dbReference>
<evidence type="ECO:0000313" key="11">
    <source>
        <dbReference type="Proteomes" id="UP001595898"/>
    </source>
</evidence>
<evidence type="ECO:0000313" key="10">
    <source>
        <dbReference type="EMBL" id="MFC4540570.1"/>
    </source>
</evidence>
<evidence type="ECO:0000256" key="7">
    <source>
        <dbReference type="ARBA" id="ARBA00023014"/>
    </source>
</evidence>
<dbReference type="GO" id="GO:0051537">
    <property type="term" value="F:2 iron, 2 sulfur cluster binding"/>
    <property type="evidence" value="ECO:0007669"/>
    <property type="project" value="UniProtKB-KW"/>
</dbReference>
<sequence length="127" mass="13655">MARYDVTLDRVGGPTRTIEVDEDETVLEASRRSGIPLPYGCRTGACGTCVGRLLAIEGAESGGGATDADGAPIDVADAFAYRREPRALKPRHRNDGYVLLCIARPRANSRVAVGSRVQTELVDNPWK</sequence>
<gene>
    <name evidence="10" type="ORF">ACFO5R_01355</name>
</gene>
<evidence type="ECO:0000256" key="2">
    <source>
        <dbReference type="ARBA" id="ARBA00022448"/>
    </source>
</evidence>
<evidence type="ECO:0000256" key="6">
    <source>
        <dbReference type="ARBA" id="ARBA00023004"/>
    </source>
</evidence>
<keyword evidence="2" id="KW-0813">Transport</keyword>